<keyword evidence="6" id="KW-0808">Transferase</keyword>
<keyword evidence="10" id="KW-0067">ATP-binding</keyword>
<evidence type="ECO:0000256" key="12">
    <source>
        <dbReference type="ARBA" id="ARBA00023012"/>
    </source>
</evidence>
<dbReference type="CDD" id="cd00082">
    <property type="entry name" value="HisKA"/>
    <property type="match status" value="1"/>
</dbReference>
<comment type="catalytic activity">
    <reaction evidence="1">
        <text>ATP + protein L-histidine = ADP + protein N-phospho-L-histidine.</text>
        <dbReference type="EC" id="2.7.13.3"/>
    </reaction>
</comment>
<dbReference type="Pfam" id="PF00672">
    <property type="entry name" value="HAMP"/>
    <property type="match status" value="1"/>
</dbReference>
<feature type="region of interest" description="Disordered" evidence="15">
    <location>
        <begin position="517"/>
        <end position="545"/>
    </location>
</feature>
<evidence type="ECO:0000313" key="19">
    <source>
        <dbReference type="EMBL" id="WAB81836.1"/>
    </source>
</evidence>
<keyword evidence="8" id="KW-0547">Nucleotide-binding</keyword>
<keyword evidence="13 16" id="KW-0472">Membrane</keyword>
<evidence type="ECO:0000256" key="1">
    <source>
        <dbReference type="ARBA" id="ARBA00000085"/>
    </source>
</evidence>
<keyword evidence="4" id="KW-1003">Cell membrane</keyword>
<evidence type="ECO:0000256" key="6">
    <source>
        <dbReference type="ARBA" id="ARBA00022679"/>
    </source>
</evidence>
<dbReference type="Gene3D" id="1.10.287.130">
    <property type="match status" value="1"/>
</dbReference>
<evidence type="ECO:0000256" key="13">
    <source>
        <dbReference type="ARBA" id="ARBA00023136"/>
    </source>
</evidence>
<evidence type="ECO:0000256" key="2">
    <source>
        <dbReference type="ARBA" id="ARBA00004651"/>
    </source>
</evidence>
<dbReference type="EC" id="2.7.13.3" evidence="3"/>
<dbReference type="InterPro" id="IPR003660">
    <property type="entry name" value="HAMP_dom"/>
</dbReference>
<dbReference type="SMART" id="SM00304">
    <property type="entry name" value="HAMP"/>
    <property type="match status" value="1"/>
</dbReference>
<evidence type="ECO:0000256" key="14">
    <source>
        <dbReference type="ARBA" id="ARBA00035305"/>
    </source>
</evidence>
<evidence type="ECO:0000256" key="7">
    <source>
        <dbReference type="ARBA" id="ARBA00022692"/>
    </source>
</evidence>
<keyword evidence="12" id="KW-0902">Two-component regulatory system</keyword>
<sequence length="545" mass="58730">MTALDWRAWLQRGLNLWRSSLQLRTVAITVALTTVAVTIISGYMSISIATNLYEDRKQQVLAEARQATANAQQLFDNAVTPTGAIDLDAANSTAGTTVLAAQSNPGGTEYAIQRTEGQSSAQVLTPTATRDFDSSAISEELTAAVAADDGRVHSQAVELTSPDGTTDPGIVVGGAIEVPTAGQYELYLVYNISDVQQTLDFVQQTLLLGSLLLVLTIGLVTYVVVRLAITPVRVAAETAEKLADGQLEERIPERGQDVIATLARSFNRMADSLQSQITQLAELSRVQQRFVSDVSHELRTPLTTIRLAGDVLFDQRADFAPSTARTAELLRTQVERFESMLSDLLEMSRFDAGAVQLDTEPTNLVRLVEDSLEAIRPIADAKGSELRLVAPGGYFEADVDARRIRRILQNLLGNAVDHGEGRPLVVHVDSDADSVAIAVRDYGIGMTPAQLERVFDRFWRADPSRQRSTGGTGLGLAIATEDTVLHAGVLDVWSIPGEGTCFRLTLPRRAGGEVRSFPLDLPPAEPLDSGAIETSPLLSAGVDDE</sequence>
<dbReference type="GO" id="GO:0005524">
    <property type="term" value="F:ATP binding"/>
    <property type="evidence" value="ECO:0007669"/>
    <property type="project" value="UniProtKB-KW"/>
</dbReference>
<dbReference type="Proteomes" id="UP001164706">
    <property type="component" value="Chromosome"/>
</dbReference>
<dbReference type="SMART" id="SM00387">
    <property type="entry name" value="HATPase_c"/>
    <property type="match status" value="1"/>
</dbReference>
<dbReference type="PROSITE" id="PS50885">
    <property type="entry name" value="HAMP"/>
    <property type="match status" value="1"/>
</dbReference>
<dbReference type="InterPro" id="IPR036890">
    <property type="entry name" value="HATPase_C_sf"/>
</dbReference>
<dbReference type="KEGG" id="mdb:OVN18_02100"/>
<protein>
    <recommendedName>
        <fullName evidence="14">Sensor histidine kinase MtrB</fullName>
        <ecNumber evidence="3">2.7.13.3</ecNumber>
    </recommendedName>
</protein>
<name>A0A9E8MLQ5_9MICO</name>
<dbReference type="PANTHER" id="PTHR43547:SF2">
    <property type="entry name" value="HYBRID SIGNAL TRANSDUCTION HISTIDINE KINASE C"/>
    <property type="match status" value="1"/>
</dbReference>
<evidence type="ECO:0000256" key="15">
    <source>
        <dbReference type="SAM" id="MobiDB-lite"/>
    </source>
</evidence>
<dbReference type="Gene3D" id="3.30.565.10">
    <property type="entry name" value="Histidine kinase-like ATPase, C-terminal domain"/>
    <property type="match status" value="1"/>
</dbReference>
<evidence type="ECO:0000256" key="10">
    <source>
        <dbReference type="ARBA" id="ARBA00022840"/>
    </source>
</evidence>
<dbReference type="SMART" id="SM00388">
    <property type="entry name" value="HisKA"/>
    <property type="match status" value="1"/>
</dbReference>
<feature type="transmembrane region" description="Helical" evidence="16">
    <location>
        <begin position="26"/>
        <end position="49"/>
    </location>
</feature>
<reference evidence="19" key="1">
    <citation type="submission" date="2022-11" db="EMBL/GenBank/DDBJ databases">
        <title>Description of Microcella daejonensis nov. sp, isolated from riverside soil.</title>
        <authorList>
            <person name="Molina K.M."/>
            <person name="Kim S.B."/>
        </authorList>
    </citation>
    <scope>NUCLEOTIDE SEQUENCE</scope>
    <source>
        <strain evidence="19">MMS21-STM12</strain>
    </source>
</reference>
<dbReference type="InterPro" id="IPR036097">
    <property type="entry name" value="HisK_dim/P_sf"/>
</dbReference>
<proteinExistence type="predicted"/>
<evidence type="ECO:0000313" key="20">
    <source>
        <dbReference type="Proteomes" id="UP001164706"/>
    </source>
</evidence>
<dbReference type="GO" id="GO:0005886">
    <property type="term" value="C:plasma membrane"/>
    <property type="evidence" value="ECO:0007669"/>
    <property type="project" value="UniProtKB-SubCell"/>
</dbReference>
<feature type="transmembrane region" description="Helical" evidence="16">
    <location>
        <begin position="206"/>
        <end position="225"/>
    </location>
</feature>
<dbReference type="SUPFAM" id="SSF47384">
    <property type="entry name" value="Homodimeric domain of signal transducing histidine kinase"/>
    <property type="match status" value="1"/>
</dbReference>
<dbReference type="AlphaFoldDB" id="A0A9E8MLQ5"/>
<evidence type="ECO:0000256" key="5">
    <source>
        <dbReference type="ARBA" id="ARBA00022553"/>
    </source>
</evidence>
<organism evidence="19 20">
    <name type="scientific">Microcella daejeonensis</name>
    <dbReference type="NCBI Taxonomy" id="2994971"/>
    <lineage>
        <taxon>Bacteria</taxon>
        <taxon>Bacillati</taxon>
        <taxon>Actinomycetota</taxon>
        <taxon>Actinomycetes</taxon>
        <taxon>Micrococcales</taxon>
        <taxon>Microbacteriaceae</taxon>
        <taxon>Microcella</taxon>
    </lineage>
</organism>
<dbReference type="PANTHER" id="PTHR43547">
    <property type="entry name" value="TWO-COMPONENT HISTIDINE KINASE"/>
    <property type="match status" value="1"/>
</dbReference>
<gene>
    <name evidence="19" type="primary">mtrB</name>
    <name evidence="19" type="ORF">OVN18_02100</name>
</gene>
<comment type="subcellular location">
    <subcellularLocation>
        <location evidence="2">Cell membrane</location>
        <topology evidence="2">Multi-pass membrane protein</topology>
    </subcellularLocation>
</comment>
<evidence type="ECO:0000256" key="4">
    <source>
        <dbReference type="ARBA" id="ARBA00022475"/>
    </source>
</evidence>
<evidence type="ECO:0000256" key="11">
    <source>
        <dbReference type="ARBA" id="ARBA00022989"/>
    </source>
</evidence>
<dbReference type="InterPro" id="IPR005467">
    <property type="entry name" value="His_kinase_dom"/>
</dbReference>
<dbReference type="EMBL" id="CP113089">
    <property type="protein sequence ID" value="WAB81836.1"/>
    <property type="molecule type" value="Genomic_DNA"/>
</dbReference>
<evidence type="ECO:0000256" key="9">
    <source>
        <dbReference type="ARBA" id="ARBA00022777"/>
    </source>
</evidence>
<dbReference type="InterPro" id="IPR047669">
    <property type="entry name" value="MtrAB_MtrB"/>
</dbReference>
<evidence type="ECO:0000259" key="17">
    <source>
        <dbReference type="PROSITE" id="PS50109"/>
    </source>
</evidence>
<keyword evidence="9 19" id="KW-0418">Kinase</keyword>
<dbReference type="SUPFAM" id="SSF55874">
    <property type="entry name" value="ATPase domain of HSP90 chaperone/DNA topoisomerase II/histidine kinase"/>
    <property type="match status" value="1"/>
</dbReference>
<keyword evidence="11 16" id="KW-1133">Transmembrane helix</keyword>
<dbReference type="Pfam" id="PF00512">
    <property type="entry name" value="HisKA"/>
    <property type="match status" value="1"/>
</dbReference>
<dbReference type="GO" id="GO:0000155">
    <property type="term" value="F:phosphorelay sensor kinase activity"/>
    <property type="evidence" value="ECO:0007669"/>
    <property type="project" value="InterPro"/>
</dbReference>
<dbReference type="NCBIfam" id="NF040691">
    <property type="entry name" value="MtrAB_MtrB"/>
    <property type="match status" value="1"/>
</dbReference>
<feature type="domain" description="HAMP" evidence="18">
    <location>
        <begin position="226"/>
        <end position="278"/>
    </location>
</feature>
<evidence type="ECO:0000256" key="16">
    <source>
        <dbReference type="SAM" id="Phobius"/>
    </source>
</evidence>
<feature type="domain" description="Histidine kinase" evidence="17">
    <location>
        <begin position="293"/>
        <end position="510"/>
    </location>
</feature>
<accession>A0A9E8MLQ5</accession>
<dbReference type="FunFam" id="1.10.287.130:FF:000010">
    <property type="entry name" value="Two-component sensor histidine kinase"/>
    <property type="match status" value="1"/>
</dbReference>
<dbReference type="RefSeq" id="WP_267781624.1">
    <property type="nucleotide sequence ID" value="NZ_CP113089.1"/>
</dbReference>
<dbReference type="Gene3D" id="6.10.340.10">
    <property type="match status" value="1"/>
</dbReference>
<dbReference type="Pfam" id="PF02518">
    <property type="entry name" value="HATPase_c"/>
    <property type="match status" value="1"/>
</dbReference>
<dbReference type="PRINTS" id="PR00344">
    <property type="entry name" value="BCTRLSENSOR"/>
</dbReference>
<dbReference type="InterPro" id="IPR003661">
    <property type="entry name" value="HisK_dim/P_dom"/>
</dbReference>
<evidence type="ECO:0000256" key="3">
    <source>
        <dbReference type="ARBA" id="ARBA00012438"/>
    </source>
</evidence>
<dbReference type="PROSITE" id="PS50109">
    <property type="entry name" value="HIS_KIN"/>
    <property type="match status" value="1"/>
</dbReference>
<dbReference type="CDD" id="cd06225">
    <property type="entry name" value="HAMP"/>
    <property type="match status" value="1"/>
</dbReference>
<evidence type="ECO:0000259" key="18">
    <source>
        <dbReference type="PROSITE" id="PS50885"/>
    </source>
</evidence>
<keyword evidence="5" id="KW-0597">Phosphoprotein</keyword>
<evidence type="ECO:0000256" key="8">
    <source>
        <dbReference type="ARBA" id="ARBA00022741"/>
    </source>
</evidence>
<dbReference type="InterPro" id="IPR004358">
    <property type="entry name" value="Sig_transdc_His_kin-like_C"/>
</dbReference>
<dbReference type="InterPro" id="IPR003594">
    <property type="entry name" value="HATPase_dom"/>
</dbReference>
<keyword evidence="7 16" id="KW-0812">Transmembrane</keyword>
<dbReference type="FunFam" id="3.30.565.10:FF:000013">
    <property type="entry name" value="Two-component sensor histidine kinase"/>
    <property type="match status" value="1"/>
</dbReference>
<dbReference type="SUPFAM" id="SSF158472">
    <property type="entry name" value="HAMP domain-like"/>
    <property type="match status" value="1"/>
</dbReference>
<keyword evidence="20" id="KW-1185">Reference proteome</keyword>